<protein>
    <recommendedName>
        <fullName evidence="4">DUF2892 domain-containing protein</fullName>
    </recommendedName>
</protein>
<keyword evidence="3" id="KW-1185">Reference proteome</keyword>
<dbReference type="Proteomes" id="UP000270046">
    <property type="component" value="Chromosome"/>
</dbReference>
<keyword evidence="1" id="KW-0472">Membrane</keyword>
<proteinExistence type="predicted"/>
<organism evidence="2 3">
    <name type="scientific">Mucilaginibacter celer</name>
    <dbReference type="NCBI Taxonomy" id="2305508"/>
    <lineage>
        <taxon>Bacteria</taxon>
        <taxon>Pseudomonadati</taxon>
        <taxon>Bacteroidota</taxon>
        <taxon>Sphingobacteriia</taxon>
        <taxon>Sphingobacteriales</taxon>
        <taxon>Sphingobacteriaceae</taxon>
        <taxon>Mucilaginibacter</taxon>
    </lineage>
</organism>
<dbReference type="OrthoDB" id="799846at2"/>
<evidence type="ECO:0000256" key="1">
    <source>
        <dbReference type="SAM" id="Phobius"/>
    </source>
</evidence>
<dbReference type="AlphaFoldDB" id="A0A494VMM9"/>
<evidence type="ECO:0000313" key="2">
    <source>
        <dbReference type="EMBL" id="AYL96587.1"/>
    </source>
</evidence>
<reference evidence="2 3" key="1">
    <citation type="submission" date="2018-10" db="EMBL/GenBank/DDBJ databases">
        <title>Genome sequencing of Mucilaginibacter sp. HYN0043.</title>
        <authorList>
            <person name="Kim M."/>
            <person name="Yi H."/>
        </authorList>
    </citation>
    <scope>NUCLEOTIDE SEQUENCE [LARGE SCALE GENOMIC DNA]</scope>
    <source>
        <strain evidence="2 3">HYN0043</strain>
    </source>
</reference>
<keyword evidence="1" id="KW-0812">Transmembrane</keyword>
<dbReference type="KEGG" id="muh:HYN43_015330"/>
<sequence length="118" mass="13384">MKTLLLPPDPRDVVKHTSAEIKNVSKPATVIHEGFSWSKITDKLFPEDTAENLSTTEAVIRGALVFTMPVLSAVDWNYQTHTMLLIAPVIFYLEVTAFTMYCPIKRLFSNYSHPSRIE</sequence>
<feature type="transmembrane region" description="Helical" evidence="1">
    <location>
        <begin position="83"/>
        <end position="104"/>
    </location>
</feature>
<evidence type="ECO:0000313" key="3">
    <source>
        <dbReference type="Proteomes" id="UP000270046"/>
    </source>
</evidence>
<accession>A0A494VMM9</accession>
<gene>
    <name evidence="2" type="ORF">HYN43_015330</name>
</gene>
<keyword evidence="1" id="KW-1133">Transmembrane helix</keyword>
<dbReference type="RefSeq" id="WP_119410183.1">
    <property type="nucleotide sequence ID" value="NZ_CP032869.1"/>
</dbReference>
<evidence type="ECO:0008006" key="4">
    <source>
        <dbReference type="Google" id="ProtNLM"/>
    </source>
</evidence>
<name>A0A494VMM9_9SPHI</name>
<dbReference type="EMBL" id="CP032869">
    <property type="protein sequence ID" value="AYL96587.1"/>
    <property type="molecule type" value="Genomic_DNA"/>
</dbReference>